<feature type="domain" description="STAS" evidence="3">
    <location>
        <begin position="15"/>
        <end position="113"/>
    </location>
</feature>
<evidence type="ECO:0000256" key="2">
    <source>
        <dbReference type="RuleBase" id="RU003749"/>
    </source>
</evidence>
<dbReference type="EMBL" id="JAHYBZ010000009">
    <property type="protein sequence ID" value="MBW6400912.1"/>
    <property type="molecule type" value="Genomic_DNA"/>
</dbReference>
<proteinExistence type="inferred from homology"/>
<reference evidence="4 5" key="1">
    <citation type="submission" date="2021-07" db="EMBL/GenBank/DDBJ databases">
        <authorList>
            <person name="So Y."/>
        </authorList>
    </citation>
    <scope>NUCLEOTIDE SEQUENCE [LARGE SCALE GENOMIC DNA]</scope>
    <source>
        <strain evidence="4 5">HJA6</strain>
    </source>
</reference>
<evidence type="ECO:0000256" key="1">
    <source>
        <dbReference type="ARBA" id="ARBA00009013"/>
    </source>
</evidence>
<evidence type="ECO:0000313" key="5">
    <source>
        <dbReference type="Proteomes" id="UP001196565"/>
    </source>
</evidence>
<dbReference type="InterPro" id="IPR003658">
    <property type="entry name" value="Anti-sigma_ant"/>
</dbReference>
<dbReference type="PANTHER" id="PTHR33495">
    <property type="entry name" value="ANTI-SIGMA FACTOR ANTAGONIST TM_1081-RELATED-RELATED"/>
    <property type="match status" value="1"/>
</dbReference>
<name>A0ABS7AF28_9PROT</name>
<evidence type="ECO:0000259" key="3">
    <source>
        <dbReference type="PROSITE" id="PS50801"/>
    </source>
</evidence>
<evidence type="ECO:0000313" key="4">
    <source>
        <dbReference type="EMBL" id="MBW6400912.1"/>
    </source>
</evidence>
<dbReference type="SUPFAM" id="SSF52091">
    <property type="entry name" value="SpoIIaa-like"/>
    <property type="match status" value="1"/>
</dbReference>
<dbReference type="Gene3D" id="3.30.750.24">
    <property type="entry name" value="STAS domain"/>
    <property type="match status" value="1"/>
</dbReference>
<dbReference type="NCBIfam" id="TIGR00377">
    <property type="entry name" value="ant_ant_sig"/>
    <property type="match status" value="1"/>
</dbReference>
<gene>
    <name evidence="4" type="ORF">KPL78_23835</name>
</gene>
<dbReference type="Pfam" id="PF01740">
    <property type="entry name" value="STAS"/>
    <property type="match status" value="1"/>
</dbReference>
<comment type="caution">
    <text evidence="4">The sequence shown here is derived from an EMBL/GenBank/DDBJ whole genome shotgun (WGS) entry which is preliminary data.</text>
</comment>
<dbReference type="PROSITE" id="PS50801">
    <property type="entry name" value="STAS"/>
    <property type="match status" value="1"/>
</dbReference>
<sequence length="113" mass="11711">MELVVVDGAGGPLRLVLKGRLDAAGTEQVETVFAARIRAAAGHAMVDMTAVSFVGSLGLRMLVAAARAADRAGRKVVIFGVQPAVAEVFRTTALDELIPVLVDEASARAQIKA</sequence>
<accession>A0ABS7AF28</accession>
<dbReference type="CDD" id="cd07043">
    <property type="entry name" value="STAS_anti-anti-sigma_factors"/>
    <property type="match status" value="1"/>
</dbReference>
<comment type="similarity">
    <text evidence="1 2">Belongs to the anti-sigma-factor antagonist family.</text>
</comment>
<dbReference type="InterPro" id="IPR002645">
    <property type="entry name" value="STAS_dom"/>
</dbReference>
<dbReference type="PANTHER" id="PTHR33495:SF2">
    <property type="entry name" value="ANTI-SIGMA FACTOR ANTAGONIST TM_1081-RELATED"/>
    <property type="match status" value="1"/>
</dbReference>
<dbReference type="InterPro" id="IPR036513">
    <property type="entry name" value="STAS_dom_sf"/>
</dbReference>
<dbReference type="RefSeq" id="WP_219765480.1">
    <property type="nucleotide sequence ID" value="NZ_JAHYBZ010000009.1"/>
</dbReference>
<keyword evidence="5" id="KW-1185">Reference proteome</keyword>
<dbReference type="Proteomes" id="UP001196565">
    <property type="component" value="Unassembled WGS sequence"/>
</dbReference>
<protein>
    <recommendedName>
        <fullName evidence="2">Anti-sigma factor antagonist</fullName>
    </recommendedName>
</protein>
<organism evidence="4 5">
    <name type="scientific">Roseomonas alba</name>
    <dbReference type="NCBI Taxonomy" id="2846776"/>
    <lineage>
        <taxon>Bacteria</taxon>
        <taxon>Pseudomonadati</taxon>
        <taxon>Pseudomonadota</taxon>
        <taxon>Alphaproteobacteria</taxon>
        <taxon>Acetobacterales</taxon>
        <taxon>Roseomonadaceae</taxon>
        <taxon>Roseomonas</taxon>
    </lineage>
</organism>